<comment type="subcellular location">
    <subcellularLocation>
        <location evidence="3 10">Cytoplasm</location>
    </subcellularLocation>
</comment>
<comment type="similarity">
    <text evidence="10">In the N-terminal section; belongs to the flavodoxin family.</text>
</comment>
<dbReference type="GO" id="GO:0016226">
    <property type="term" value="P:iron-sulfur cluster assembly"/>
    <property type="evidence" value="ECO:0007669"/>
    <property type="project" value="UniProtKB-UniRule"/>
</dbReference>
<evidence type="ECO:0000256" key="3">
    <source>
        <dbReference type="ARBA" id="ARBA00004496"/>
    </source>
</evidence>
<dbReference type="GO" id="GO:0050661">
    <property type="term" value="F:NADP binding"/>
    <property type="evidence" value="ECO:0007669"/>
    <property type="project" value="UniProtKB-UniRule"/>
</dbReference>
<keyword evidence="9 10" id="KW-0560">Oxidoreductase</keyword>
<dbReference type="PRINTS" id="PR00371">
    <property type="entry name" value="FPNCR"/>
</dbReference>
<evidence type="ECO:0000313" key="14">
    <source>
        <dbReference type="Proteomes" id="UP000444721"/>
    </source>
</evidence>
<evidence type="ECO:0000259" key="11">
    <source>
        <dbReference type="PROSITE" id="PS50902"/>
    </source>
</evidence>
<dbReference type="GO" id="GO:0160246">
    <property type="term" value="F:NADPH-iron-sulfur [2Fe-2S] protein oxidoreductase activity"/>
    <property type="evidence" value="ECO:0007669"/>
    <property type="project" value="InterPro"/>
</dbReference>
<keyword evidence="7 10" id="KW-0274">FAD</keyword>
<feature type="domain" description="Flavodoxin-like" evidence="11">
    <location>
        <begin position="13"/>
        <end position="157"/>
    </location>
</feature>
<dbReference type="GO" id="GO:0016651">
    <property type="term" value="F:oxidoreductase activity, acting on NAD(P)H"/>
    <property type="evidence" value="ECO:0007669"/>
    <property type="project" value="UniProtKB-UniRule"/>
</dbReference>
<dbReference type="Proteomes" id="UP000444721">
    <property type="component" value="Unassembled WGS sequence"/>
</dbReference>
<gene>
    <name evidence="13" type="ORF">FDP41_003133</name>
</gene>
<dbReference type="Gene3D" id="3.40.50.80">
    <property type="entry name" value="Nucleotide-binding domain of ferredoxin-NADP reductase (FNR) module"/>
    <property type="match status" value="1"/>
</dbReference>
<dbReference type="Pfam" id="PF00258">
    <property type="entry name" value="Flavodoxin_1"/>
    <property type="match status" value="1"/>
</dbReference>
<dbReference type="GO" id="GO:0005634">
    <property type="term" value="C:nucleus"/>
    <property type="evidence" value="ECO:0007669"/>
    <property type="project" value="UniProtKB-ARBA"/>
</dbReference>
<comment type="cofactor">
    <cofactor evidence="1 10">
        <name>FMN</name>
        <dbReference type="ChEBI" id="CHEBI:58210"/>
    </cofactor>
</comment>
<dbReference type="Pfam" id="PF00667">
    <property type="entry name" value="FAD_binding_1"/>
    <property type="match status" value="1"/>
</dbReference>
<dbReference type="OMA" id="DIMSIPR"/>
<dbReference type="GeneID" id="68110351"/>
<dbReference type="Gene3D" id="3.40.50.360">
    <property type="match status" value="1"/>
</dbReference>
<feature type="domain" description="FAD-binding FR-type" evidence="12">
    <location>
        <begin position="215"/>
        <end position="453"/>
    </location>
</feature>
<dbReference type="GO" id="GO:0005829">
    <property type="term" value="C:cytosol"/>
    <property type="evidence" value="ECO:0007669"/>
    <property type="project" value="TreeGrafter"/>
</dbReference>
<dbReference type="InterPro" id="IPR008254">
    <property type="entry name" value="Flavodoxin/NO_synth"/>
</dbReference>
<keyword evidence="8 10" id="KW-0521">NADP</keyword>
<dbReference type="InterPro" id="IPR028879">
    <property type="entry name" value="NDOR1"/>
</dbReference>
<comment type="similarity">
    <text evidence="10">Belongs to the NADPH-dependent diflavin oxidoreductase NDOR1 family.</text>
</comment>
<dbReference type="VEuPathDB" id="AmoebaDB:NF0030700"/>
<feature type="binding site" evidence="10">
    <location>
        <position position="139"/>
    </location>
    <ligand>
        <name>FMN</name>
        <dbReference type="ChEBI" id="CHEBI:58210"/>
    </ligand>
</feature>
<accession>A0A6A5BTX0</accession>
<keyword evidence="5 10" id="KW-0285">Flavoprotein</keyword>
<comment type="caution">
    <text evidence="13">The sequence shown here is derived from an EMBL/GenBank/DDBJ whole genome shotgun (WGS) entry which is preliminary data.</text>
</comment>
<dbReference type="PANTHER" id="PTHR19384">
    <property type="entry name" value="NITRIC OXIDE SYNTHASE-RELATED"/>
    <property type="match status" value="1"/>
</dbReference>
<feature type="binding site" evidence="10">
    <location>
        <begin position="422"/>
        <end position="425"/>
    </location>
    <ligand>
        <name>FAD</name>
        <dbReference type="ChEBI" id="CHEBI:57692"/>
    </ligand>
</feature>
<dbReference type="RefSeq" id="XP_044562524.1">
    <property type="nucleotide sequence ID" value="XM_044706404.1"/>
</dbReference>
<dbReference type="InterPro" id="IPR003097">
    <property type="entry name" value="CysJ-like_FAD-binding"/>
</dbReference>
<comment type="similarity">
    <text evidence="10">In the C-terminal section; belongs to the flavoprotein pyridine nucleotide cytochrome reductase family.</text>
</comment>
<dbReference type="EC" id="1.18.1.-" evidence="10"/>
<dbReference type="EMBL" id="VFQX01000033">
    <property type="protein sequence ID" value="KAF0977811.1"/>
    <property type="molecule type" value="Genomic_DNA"/>
</dbReference>
<evidence type="ECO:0000256" key="10">
    <source>
        <dbReference type="HAMAP-Rule" id="MF_03178"/>
    </source>
</evidence>
<proteinExistence type="inferred from homology"/>
<comment type="catalytic activity">
    <reaction evidence="10">
        <text>2 oxidized [2Fe-2S]-[protein] + NADPH = 2 reduced [2Fe-2S]-[protein] + NADP(+) + H(+)</text>
        <dbReference type="Rhea" id="RHEA:67716"/>
        <dbReference type="Rhea" id="RHEA-COMP:17327"/>
        <dbReference type="Rhea" id="RHEA-COMP:17328"/>
        <dbReference type="ChEBI" id="CHEBI:15378"/>
        <dbReference type="ChEBI" id="CHEBI:33737"/>
        <dbReference type="ChEBI" id="CHEBI:33738"/>
        <dbReference type="ChEBI" id="CHEBI:57783"/>
        <dbReference type="ChEBI" id="CHEBI:58349"/>
    </reaction>
</comment>
<evidence type="ECO:0000256" key="5">
    <source>
        <dbReference type="ARBA" id="ARBA00022630"/>
    </source>
</evidence>
<dbReference type="InterPro" id="IPR039261">
    <property type="entry name" value="FNR_nucleotide-bd"/>
</dbReference>
<dbReference type="VEuPathDB" id="AmoebaDB:FDP41_003133"/>
<dbReference type="InterPro" id="IPR029039">
    <property type="entry name" value="Flavoprotein-like_sf"/>
</dbReference>
<dbReference type="InterPro" id="IPR023173">
    <property type="entry name" value="NADPH_Cyt_P450_Rdtase_alpha"/>
</dbReference>
<comment type="function">
    <text evidence="10">NADPH-dependent reductase which is a central component of the cytosolic iron-sulfur (Fe-S) protein assembly (CIA) machinery. Transfers electrons from NADPH via its FAD and FMN prosthetic groups to the [2Fe-2S] cluster of the anamorsin/DRE2 homolog, another key component of the CIA machinery. In turn, this reduced cluster provides electrons for assembly of cytosolic iron-sulfur cluster proteins.</text>
</comment>
<dbReference type="SUPFAM" id="SSF63380">
    <property type="entry name" value="Riboflavin synthase domain-like"/>
    <property type="match status" value="1"/>
</dbReference>
<sequence length="615" mass="70555">MLEHYNLPFSRSCCVLYGSQTGCAQEVAERIQREAKRRHLRVKLSALDDYPIENLVSEPLVIFVVSSTGQGDEPDNMKKFWTFMRRKSLSSDCLKNVKFTVFGLGDSSYSKFNFVAKKLHRRLLQLGASEFYNRGLADDQHPNGIDSTLVGWLKGLWDKVMMIYPLPAGVEIVSPHVTPDPRYRVVLCDKNDIDLSRANSYIFNLSKSHQEYCKENPYMAKMIENRRITAENHWQDVRHIVFENEGPALPYAPGDVLAILPRNTKDQVDHLLKRLSLSGDEIIRVERIDQDAPEFPFGNQPITLFNLFEKYLDIQGTPRRYLFELLSHFATGEEKERLEYFGSAEGTTDMYHYNHKEKRTYIEVLDDFPSAKPPLDYILDLIPPIKPRYFSISSSQYMFPSQIHLTVAILKITTPFKRTRTGVCTSWLASIDLNQQKEVLVPAWITKGTMSLPKTLSTPMIMVGPGTGLAAFKSFLQDRSMKLHSDYHGQEVSTVGKSILFFGCRNKEKDFLYGEELTKMANDLKLNFCLSTAFSRDQETKVYVQHRIVEQKELLFDLIVNQGAFFYVSGNAKVMPESVFKAVKSVLMSGGMNEAQADDYLKQMDLSKRYQVETW</sequence>
<keyword evidence="14" id="KW-1185">Reference proteome</keyword>
<evidence type="ECO:0000256" key="1">
    <source>
        <dbReference type="ARBA" id="ARBA00001917"/>
    </source>
</evidence>
<feature type="binding site" evidence="10">
    <location>
        <begin position="535"/>
        <end position="536"/>
    </location>
    <ligand>
        <name>NADP(+)</name>
        <dbReference type="ChEBI" id="CHEBI:58349"/>
    </ligand>
</feature>
<evidence type="ECO:0000256" key="2">
    <source>
        <dbReference type="ARBA" id="ARBA00001974"/>
    </source>
</evidence>
<dbReference type="Pfam" id="PF00175">
    <property type="entry name" value="NAD_binding_1"/>
    <property type="match status" value="1"/>
</dbReference>
<comment type="caution">
    <text evidence="10">Lacks conserved residue(s) required for the propagation of feature annotation.</text>
</comment>
<dbReference type="VEuPathDB" id="AmoebaDB:NfTy_059170"/>
<dbReference type="InterPro" id="IPR017938">
    <property type="entry name" value="Riboflavin_synthase-like_b-brl"/>
</dbReference>
<feature type="binding site" evidence="10">
    <location>
        <begin position="541"/>
        <end position="545"/>
    </location>
    <ligand>
        <name>NADP(+)</name>
        <dbReference type="ChEBI" id="CHEBI:58349"/>
    </ligand>
</feature>
<dbReference type="FunFam" id="3.40.50.360:FF:000015">
    <property type="entry name" value="NADPH-dependent diflavin oxidoreductase 1"/>
    <property type="match status" value="1"/>
</dbReference>
<name>A0A6A5BTX0_NAEFO</name>
<organism evidence="13 14">
    <name type="scientific">Naegleria fowleri</name>
    <name type="common">Brain eating amoeba</name>
    <dbReference type="NCBI Taxonomy" id="5763"/>
    <lineage>
        <taxon>Eukaryota</taxon>
        <taxon>Discoba</taxon>
        <taxon>Heterolobosea</taxon>
        <taxon>Tetramitia</taxon>
        <taxon>Eutetramitia</taxon>
        <taxon>Vahlkampfiidae</taxon>
        <taxon>Naegleria</taxon>
    </lineage>
</organism>
<protein>
    <recommendedName>
        <fullName evidence="10">NADPH-dependent diflavin oxidoreductase 1</fullName>
        <ecNumber evidence="10">1.18.1.-</ecNumber>
    </recommendedName>
    <alternativeName>
        <fullName evidence="10">NADPH-dependent FMN and FAD-containing oxidoreductase</fullName>
    </alternativeName>
</protein>
<feature type="binding site" evidence="10">
    <location>
        <position position="467"/>
    </location>
    <ligand>
        <name>NADP(+)</name>
        <dbReference type="ChEBI" id="CHEBI:58349"/>
    </ligand>
</feature>
<feature type="binding site" evidence="10">
    <location>
        <position position="615"/>
    </location>
    <ligand>
        <name>FAD</name>
        <dbReference type="ChEBI" id="CHEBI:57692"/>
    </ligand>
</feature>
<comment type="cofactor">
    <cofactor evidence="2 10">
        <name>FAD</name>
        <dbReference type="ChEBI" id="CHEBI:57692"/>
    </cofactor>
</comment>
<dbReference type="OrthoDB" id="1856718at2759"/>
<dbReference type="PANTHER" id="PTHR19384:SF10">
    <property type="entry name" value="NADPH-DEPENDENT DIFLAVIN OXIDOREDUCTASE 1"/>
    <property type="match status" value="1"/>
</dbReference>
<dbReference type="InterPro" id="IPR001433">
    <property type="entry name" value="OxRdtase_FAD/NAD-bd"/>
</dbReference>
<feature type="binding site" evidence="10">
    <location>
        <begin position="388"/>
        <end position="391"/>
    </location>
    <ligand>
        <name>FAD</name>
        <dbReference type="ChEBI" id="CHEBI:57692"/>
    </ligand>
</feature>
<dbReference type="InterPro" id="IPR001094">
    <property type="entry name" value="Flavdoxin-like"/>
</dbReference>
<dbReference type="SUPFAM" id="SSF52343">
    <property type="entry name" value="Ferredoxin reductase-like, C-terminal NADP-linked domain"/>
    <property type="match status" value="1"/>
</dbReference>
<dbReference type="FunFam" id="3.40.50.80:FF:000030">
    <property type="entry name" value="NADPH-dependent diflavin oxidoreductase 1"/>
    <property type="match status" value="1"/>
</dbReference>
<evidence type="ECO:0000256" key="8">
    <source>
        <dbReference type="ARBA" id="ARBA00022857"/>
    </source>
</evidence>
<dbReference type="GO" id="GO:0010181">
    <property type="term" value="F:FMN binding"/>
    <property type="evidence" value="ECO:0007669"/>
    <property type="project" value="UniProtKB-UniRule"/>
</dbReference>
<dbReference type="Gene3D" id="1.20.990.10">
    <property type="entry name" value="NADPH-cytochrome p450 Reductase, Chain A, domain 3"/>
    <property type="match status" value="1"/>
</dbReference>
<dbReference type="PROSITE" id="PS51384">
    <property type="entry name" value="FAD_FR"/>
    <property type="match status" value="1"/>
</dbReference>
<dbReference type="AlphaFoldDB" id="A0A6A5BTX0"/>
<dbReference type="HAMAP" id="MF_03178">
    <property type="entry name" value="NDOR1"/>
    <property type="match status" value="1"/>
</dbReference>
<evidence type="ECO:0000259" key="12">
    <source>
        <dbReference type="PROSITE" id="PS51384"/>
    </source>
</evidence>
<dbReference type="PRINTS" id="PR00369">
    <property type="entry name" value="FLAVODOXIN"/>
</dbReference>
<keyword evidence="4 10" id="KW-0963">Cytoplasm</keyword>
<evidence type="ECO:0000256" key="7">
    <source>
        <dbReference type="ARBA" id="ARBA00022827"/>
    </source>
</evidence>
<evidence type="ECO:0000256" key="6">
    <source>
        <dbReference type="ARBA" id="ARBA00022643"/>
    </source>
</evidence>
<reference evidence="13 14" key="1">
    <citation type="journal article" date="2019" name="Sci. Rep.">
        <title>Nanopore sequencing improves the draft genome of the human pathogenic amoeba Naegleria fowleri.</title>
        <authorList>
            <person name="Liechti N."/>
            <person name="Schurch N."/>
            <person name="Bruggmann R."/>
            <person name="Wittwer M."/>
        </authorList>
    </citation>
    <scope>NUCLEOTIDE SEQUENCE [LARGE SCALE GENOMIC DNA]</scope>
    <source>
        <strain evidence="13 14">ATCC 30894</strain>
    </source>
</reference>
<evidence type="ECO:0000256" key="9">
    <source>
        <dbReference type="ARBA" id="ARBA00023002"/>
    </source>
</evidence>
<dbReference type="InterPro" id="IPR017927">
    <property type="entry name" value="FAD-bd_FR_type"/>
</dbReference>
<dbReference type="InterPro" id="IPR001709">
    <property type="entry name" value="Flavoprot_Pyr_Nucl_cyt_Rdtase"/>
</dbReference>
<dbReference type="PROSITE" id="PS50902">
    <property type="entry name" value="FLAVODOXIN_LIKE"/>
    <property type="match status" value="1"/>
</dbReference>
<keyword evidence="6 10" id="KW-0288">FMN</keyword>
<feature type="binding site" evidence="10">
    <location>
        <begin position="104"/>
        <end position="113"/>
    </location>
    <ligand>
        <name>FMN</name>
        <dbReference type="ChEBI" id="CHEBI:58210"/>
    </ligand>
</feature>
<evidence type="ECO:0000256" key="4">
    <source>
        <dbReference type="ARBA" id="ARBA00022490"/>
    </source>
</evidence>
<dbReference type="GO" id="GO:0050660">
    <property type="term" value="F:flavin adenine dinucleotide binding"/>
    <property type="evidence" value="ECO:0007669"/>
    <property type="project" value="UniProtKB-UniRule"/>
</dbReference>
<dbReference type="SUPFAM" id="SSF52218">
    <property type="entry name" value="Flavoproteins"/>
    <property type="match status" value="1"/>
</dbReference>
<evidence type="ECO:0000313" key="13">
    <source>
        <dbReference type="EMBL" id="KAF0977811.1"/>
    </source>
</evidence>
<dbReference type="Gene3D" id="2.40.30.10">
    <property type="entry name" value="Translation factors"/>
    <property type="match status" value="1"/>
</dbReference>